<dbReference type="EMBL" id="LRPN01000083">
    <property type="protein sequence ID" value="KWZ81037.1"/>
    <property type="molecule type" value="Genomic_DNA"/>
</dbReference>
<dbReference type="Proteomes" id="UP000070376">
    <property type="component" value="Unassembled WGS sequence"/>
</dbReference>
<sequence length="126" mass="14724">MISREDGIYAELREGAKLRDQLVKQLMITDGRIQNVIQRYFPEFFDVFKDWEGKAALCTLKSFPFPSQIKEMTPEEVLEKWKTQVENTLRQFVKWVAGDSPQSLQERIIGSPSRCIRWSSGIRGRL</sequence>
<accession>A0A133KNI3</accession>
<organism evidence="1 2">
    <name type="scientific">Heyndrickxia coagulans</name>
    <name type="common">Weizmannia coagulans</name>
    <dbReference type="NCBI Taxonomy" id="1398"/>
    <lineage>
        <taxon>Bacteria</taxon>
        <taxon>Bacillati</taxon>
        <taxon>Bacillota</taxon>
        <taxon>Bacilli</taxon>
        <taxon>Bacillales</taxon>
        <taxon>Bacillaceae</taxon>
        <taxon>Heyndrickxia</taxon>
    </lineage>
</organism>
<comment type="caution">
    <text evidence="1">The sequence shown here is derived from an EMBL/GenBank/DDBJ whole genome shotgun (WGS) entry which is preliminary data.</text>
</comment>
<dbReference type="PATRIC" id="fig|1398.22.peg.2195"/>
<evidence type="ECO:0000313" key="1">
    <source>
        <dbReference type="EMBL" id="KWZ81037.1"/>
    </source>
</evidence>
<evidence type="ECO:0000313" key="2">
    <source>
        <dbReference type="Proteomes" id="UP000070376"/>
    </source>
</evidence>
<reference evidence="2" key="1">
    <citation type="submission" date="2016-01" db="EMBL/GenBank/DDBJ databases">
        <authorList>
            <person name="Mitreva M."/>
            <person name="Pepin K.H."/>
            <person name="Mihindukulasuriya K.A."/>
            <person name="Fulton R."/>
            <person name="Fronick C."/>
            <person name="O'Laughlin M."/>
            <person name="Miner T."/>
            <person name="Herter B."/>
            <person name="Rosa B.A."/>
            <person name="Cordes M."/>
            <person name="Tomlinson C."/>
            <person name="Wollam A."/>
            <person name="Palsikar V.B."/>
            <person name="Mardis E.R."/>
            <person name="Wilson R.K."/>
        </authorList>
    </citation>
    <scope>NUCLEOTIDE SEQUENCE [LARGE SCALE GENOMIC DNA]</scope>
    <source>
        <strain evidence="2">GED7749B</strain>
    </source>
</reference>
<dbReference type="AlphaFoldDB" id="A0A133KNI3"/>
<protein>
    <submittedName>
        <fullName evidence="1">Uncharacterized protein</fullName>
    </submittedName>
</protein>
<gene>
    <name evidence="1" type="ORF">HMPREF3213_02190</name>
</gene>
<proteinExistence type="predicted"/>
<name>A0A133KNI3_HEYCO</name>